<evidence type="ECO:0000256" key="3">
    <source>
        <dbReference type="ARBA" id="ARBA00022729"/>
    </source>
</evidence>
<dbReference type="PANTHER" id="PTHR46876">
    <property type="entry name" value="LOW-DENSITY LIPOPROTEIN RECEPTOR-RELATED PROTEIN 11"/>
    <property type="match status" value="1"/>
</dbReference>
<keyword evidence="13" id="KW-1185">Reference proteome</keyword>
<keyword evidence="6" id="KW-1015">Disulfide bond</keyword>
<feature type="compositionally biased region" description="Basic and acidic residues" evidence="9">
    <location>
        <begin position="68"/>
        <end position="80"/>
    </location>
</feature>
<dbReference type="InterPro" id="IPR013980">
    <property type="entry name" value="MANSC_dom"/>
</dbReference>
<dbReference type="CDD" id="cd00112">
    <property type="entry name" value="LDLa"/>
    <property type="match status" value="1"/>
</dbReference>
<dbReference type="PROSITE" id="PS01209">
    <property type="entry name" value="LDLRA_1"/>
    <property type="match status" value="1"/>
</dbReference>
<keyword evidence="7" id="KW-0325">Glycoprotein</keyword>
<accession>A0ABQ7SBW3</accession>
<evidence type="ECO:0000256" key="10">
    <source>
        <dbReference type="SAM" id="Phobius"/>
    </source>
</evidence>
<keyword evidence="5 10" id="KW-0472">Membrane</keyword>
<reference evidence="12 13" key="1">
    <citation type="submission" date="2020-10" db="EMBL/GenBank/DDBJ databases">
        <authorList>
            <person name="Klimov P.B."/>
            <person name="Dyachkov S.M."/>
            <person name="Chetverikov P.E."/>
        </authorList>
    </citation>
    <scope>NUCLEOTIDE SEQUENCE [LARGE SCALE GENOMIC DNA]</scope>
    <source>
        <strain evidence="12">BMOC 18-1129-001#AD2665</strain>
        <tissue evidence="12">Entire mites</tissue>
    </source>
</reference>
<evidence type="ECO:0000313" key="12">
    <source>
        <dbReference type="EMBL" id="KAG9510877.1"/>
    </source>
</evidence>
<evidence type="ECO:0000256" key="1">
    <source>
        <dbReference type="ARBA" id="ARBA00004479"/>
    </source>
</evidence>
<feature type="domain" description="MANSC" evidence="11">
    <location>
        <begin position="103"/>
        <end position="195"/>
    </location>
</feature>
<feature type="compositionally biased region" description="Basic residues" evidence="9">
    <location>
        <begin position="336"/>
        <end position="350"/>
    </location>
</feature>
<dbReference type="InterPro" id="IPR011106">
    <property type="entry name" value="MANSC_N"/>
</dbReference>
<protein>
    <recommendedName>
        <fullName evidence="11">MANSC domain-containing protein</fullName>
    </recommendedName>
</protein>
<comment type="caution">
    <text evidence="12">The sequence shown here is derived from an EMBL/GenBank/DDBJ whole genome shotgun (WGS) entry which is preliminary data.</text>
</comment>
<evidence type="ECO:0000256" key="9">
    <source>
        <dbReference type="SAM" id="MobiDB-lite"/>
    </source>
</evidence>
<evidence type="ECO:0000313" key="13">
    <source>
        <dbReference type="Proteomes" id="UP000825002"/>
    </source>
</evidence>
<evidence type="ECO:0000256" key="5">
    <source>
        <dbReference type="ARBA" id="ARBA00023136"/>
    </source>
</evidence>
<dbReference type="InterPro" id="IPR002172">
    <property type="entry name" value="LDrepeatLR_classA_rpt"/>
</dbReference>
<dbReference type="EMBL" id="JAIFTH010000061">
    <property type="protein sequence ID" value="KAG9510877.1"/>
    <property type="molecule type" value="Genomic_DNA"/>
</dbReference>
<organism evidence="12 13">
    <name type="scientific">Fragariocoptes setiger</name>
    <dbReference type="NCBI Taxonomy" id="1670756"/>
    <lineage>
        <taxon>Eukaryota</taxon>
        <taxon>Metazoa</taxon>
        <taxon>Ecdysozoa</taxon>
        <taxon>Arthropoda</taxon>
        <taxon>Chelicerata</taxon>
        <taxon>Arachnida</taxon>
        <taxon>Acari</taxon>
        <taxon>Acariformes</taxon>
        <taxon>Trombidiformes</taxon>
        <taxon>Prostigmata</taxon>
        <taxon>Eupodina</taxon>
        <taxon>Eriophyoidea</taxon>
        <taxon>Phytoptidae</taxon>
        <taxon>Fragariocoptes</taxon>
    </lineage>
</organism>
<evidence type="ECO:0000256" key="2">
    <source>
        <dbReference type="ARBA" id="ARBA00022692"/>
    </source>
</evidence>
<evidence type="ECO:0000256" key="7">
    <source>
        <dbReference type="ARBA" id="ARBA00023180"/>
    </source>
</evidence>
<dbReference type="InterPro" id="IPR023415">
    <property type="entry name" value="LDLR_class-A_CS"/>
</dbReference>
<keyword evidence="3" id="KW-0732">Signal</keyword>
<feature type="compositionally biased region" description="Low complexity" evidence="9">
    <location>
        <begin position="47"/>
        <end position="62"/>
    </location>
</feature>
<dbReference type="Proteomes" id="UP000825002">
    <property type="component" value="Unassembled WGS sequence"/>
</dbReference>
<keyword evidence="4 10" id="KW-1133">Transmembrane helix</keyword>
<comment type="caution">
    <text evidence="8">Lacks conserved residue(s) required for the propagation of feature annotation.</text>
</comment>
<dbReference type="SUPFAM" id="SSF57424">
    <property type="entry name" value="LDL receptor-like module"/>
    <property type="match status" value="1"/>
</dbReference>
<dbReference type="Pfam" id="PF00057">
    <property type="entry name" value="Ldl_recept_a"/>
    <property type="match status" value="1"/>
</dbReference>
<dbReference type="PANTHER" id="PTHR46876:SF1">
    <property type="entry name" value="LOW-DENSITY LIPOPROTEIN RECEPTOR-RELATED PROTEIN 11"/>
    <property type="match status" value="1"/>
</dbReference>
<dbReference type="InterPro" id="IPR036055">
    <property type="entry name" value="LDL_receptor-like_sf"/>
</dbReference>
<evidence type="ECO:0000256" key="6">
    <source>
        <dbReference type="ARBA" id="ARBA00023157"/>
    </source>
</evidence>
<evidence type="ECO:0000256" key="4">
    <source>
        <dbReference type="ARBA" id="ARBA00022989"/>
    </source>
</evidence>
<feature type="region of interest" description="Disordered" evidence="9">
    <location>
        <begin position="42"/>
        <end position="85"/>
    </location>
</feature>
<keyword evidence="2 10" id="KW-0812">Transmembrane</keyword>
<evidence type="ECO:0000256" key="8">
    <source>
        <dbReference type="PROSITE-ProRule" id="PRU00124"/>
    </source>
</evidence>
<dbReference type="Gene3D" id="4.10.400.10">
    <property type="entry name" value="Low-density Lipoprotein Receptor"/>
    <property type="match status" value="1"/>
</dbReference>
<feature type="region of interest" description="Disordered" evidence="9">
    <location>
        <begin position="336"/>
        <end position="360"/>
    </location>
</feature>
<dbReference type="SMART" id="SM00192">
    <property type="entry name" value="LDLa"/>
    <property type="match status" value="1"/>
</dbReference>
<comment type="subcellular location">
    <subcellularLocation>
        <location evidence="1">Membrane</location>
        <topology evidence="1">Single-pass type I membrane protein</topology>
    </subcellularLocation>
</comment>
<name>A0ABQ7SBW3_9ACAR</name>
<dbReference type="PROSITE" id="PS50068">
    <property type="entry name" value="LDLRA_2"/>
    <property type="match status" value="1"/>
</dbReference>
<dbReference type="PROSITE" id="PS50986">
    <property type="entry name" value="MANSC"/>
    <property type="match status" value="1"/>
</dbReference>
<gene>
    <name evidence="12" type="ORF">GZH46_00565</name>
</gene>
<evidence type="ECO:0000259" key="11">
    <source>
        <dbReference type="PROSITE" id="PS50986"/>
    </source>
</evidence>
<proteinExistence type="predicted"/>
<dbReference type="Pfam" id="PF07502">
    <property type="entry name" value="MANEC"/>
    <property type="match status" value="1"/>
</dbReference>
<feature type="transmembrane region" description="Helical" evidence="10">
    <location>
        <begin position="589"/>
        <end position="610"/>
    </location>
</feature>
<dbReference type="SMART" id="SM00765">
    <property type="entry name" value="MANEC"/>
    <property type="match status" value="1"/>
</dbReference>
<sequence>MLTSDSKMFKVVEASALITDTKPILSSRDTISSFGHTTSLSDPVDLTQQKKSSKTADSSATDEISSDLDNHFTDRQDHSHKQPVKNPFARFGDYFTIREEFTIQPATIIRTTDSLKAGAEFINHTLVVDLDTCLRLCKKMAMCDTAIYQETSMPTGHPSALSTAQETKFVCYLFKCAKDTSFKCRFSPHNFYISSVTNLALVPSPSITKHNSEGHSHSHDVHSLEHESDLHQLSGTEQQRKIYKTVGSFIIGRNQCNSDNKFECSNHNECIDRLQICDGVKQCSDGSDEHYELCQSHETTKSDLSGLTIPKYSRFEDFKSASVNNENLHKFRFHRRSQHNHMRDRKHRMKGTVAGGSDQRTPYEIMNLNVDRKSVAHSTDSDFTTDASARQGTFMLVEDRQNIDQTSMHDRLKDHSDMSRGSDVSRALAGLVDDTLPVEMLTRTYDIGDDEDEEDGEDDNRIFNYHIDESLWPWNMPSKTDGQHDKGITSDQYRASSIDSKESLPRPASIVSNKTIESSETRHGSDNVDISYEALKQSAEFDSEPLDTYDDFREHRLHLARQPWYDETHLASITIGQEPAGAFMDSGSVNGAVVALMFGFVITSLLVMIVSLRLRSIKRKCVASSQCRSRVRNRPNRLSLSSDNSLDSSNNIVIATNDSMSL</sequence>